<organism evidence="2 3">
    <name type="scientific">Rhizopus delemar (strain RA 99-880 / ATCC MYA-4621 / FGSC 9543 / NRRL 43880)</name>
    <name type="common">Mucormycosis agent</name>
    <name type="synonym">Rhizopus arrhizus var. delemar</name>
    <dbReference type="NCBI Taxonomy" id="246409"/>
    <lineage>
        <taxon>Eukaryota</taxon>
        <taxon>Fungi</taxon>
        <taxon>Fungi incertae sedis</taxon>
        <taxon>Mucoromycota</taxon>
        <taxon>Mucoromycotina</taxon>
        <taxon>Mucoromycetes</taxon>
        <taxon>Mucorales</taxon>
        <taxon>Mucorineae</taxon>
        <taxon>Rhizopodaceae</taxon>
        <taxon>Rhizopus</taxon>
    </lineage>
</organism>
<protein>
    <submittedName>
        <fullName evidence="2">Uncharacterized protein</fullName>
    </submittedName>
</protein>
<proteinExistence type="predicted"/>
<keyword evidence="3" id="KW-1185">Reference proteome</keyword>
<dbReference type="RefSeq" id="XP_067527342.1">
    <property type="nucleotide sequence ID" value="XM_067671241.1"/>
</dbReference>
<feature type="compositionally biased region" description="Polar residues" evidence="1">
    <location>
        <begin position="17"/>
        <end position="34"/>
    </location>
</feature>
<dbReference type="Proteomes" id="UP000009138">
    <property type="component" value="Unassembled WGS sequence"/>
</dbReference>
<dbReference type="VEuPathDB" id="FungiDB:RO3G_16657"/>
<name>I1CU16_RHIO9</name>
<feature type="region of interest" description="Disordered" evidence="1">
    <location>
        <begin position="17"/>
        <end position="52"/>
    </location>
</feature>
<dbReference type="InParanoid" id="I1CU16"/>
<accession>I1CU16</accession>
<sequence>MRRRTACTDYLDTNSSFLQSPHTLSSPQLYTSHHSLPPPPPPITSEKPAHTNTFVHKLYK</sequence>
<gene>
    <name evidence="2" type="ORF">RO3G_16657</name>
</gene>
<dbReference type="EMBL" id="CH476752">
    <property type="protein sequence ID" value="EIE91946.1"/>
    <property type="molecule type" value="Genomic_DNA"/>
</dbReference>
<reference evidence="2 3" key="1">
    <citation type="journal article" date="2009" name="PLoS Genet.">
        <title>Genomic analysis of the basal lineage fungus Rhizopus oryzae reveals a whole-genome duplication.</title>
        <authorList>
            <person name="Ma L.-J."/>
            <person name="Ibrahim A.S."/>
            <person name="Skory C."/>
            <person name="Grabherr M.G."/>
            <person name="Burger G."/>
            <person name="Butler M."/>
            <person name="Elias M."/>
            <person name="Idnurm A."/>
            <person name="Lang B.F."/>
            <person name="Sone T."/>
            <person name="Abe A."/>
            <person name="Calvo S.E."/>
            <person name="Corrochano L.M."/>
            <person name="Engels R."/>
            <person name="Fu J."/>
            <person name="Hansberg W."/>
            <person name="Kim J.-M."/>
            <person name="Kodira C.D."/>
            <person name="Koehrsen M.J."/>
            <person name="Liu B."/>
            <person name="Miranda-Saavedra D."/>
            <person name="O'Leary S."/>
            <person name="Ortiz-Castellanos L."/>
            <person name="Poulter R."/>
            <person name="Rodriguez-Romero J."/>
            <person name="Ruiz-Herrera J."/>
            <person name="Shen Y.-Q."/>
            <person name="Zeng Q."/>
            <person name="Galagan J."/>
            <person name="Birren B.W."/>
            <person name="Cuomo C.A."/>
            <person name="Wickes B.L."/>
        </authorList>
    </citation>
    <scope>NUCLEOTIDE SEQUENCE [LARGE SCALE GENOMIC DNA]</scope>
    <source>
        <strain evidence="3">RA 99-880 / ATCC MYA-4621 / FGSC 9543 / NRRL 43880</strain>
    </source>
</reference>
<evidence type="ECO:0000313" key="2">
    <source>
        <dbReference type="EMBL" id="EIE91946.1"/>
    </source>
</evidence>
<dbReference type="GeneID" id="93623622"/>
<dbReference type="AlphaFoldDB" id="I1CU16"/>
<evidence type="ECO:0000256" key="1">
    <source>
        <dbReference type="SAM" id="MobiDB-lite"/>
    </source>
</evidence>
<evidence type="ECO:0000313" key="3">
    <source>
        <dbReference type="Proteomes" id="UP000009138"/>
    </source>
</evidence>